<keyword evidence="4" id="KW-1185">Reference proteome</keyword>
<comment type="caution">
    <text evidence="3">The sequence shown here is derived from an EMBL/GenBank/DDBJ whole genome shotgun (WGS) entry which is preliminary data.</text>
</comment>
<dbReference type="AlphaFoldDB" id="A0AAD9RZ58"/>
<dbReference type="GO" id="GO:0005886">
    <property type="term" value="C:plasma membrane"/>
    <property type="evidence" value="ECO:0007669"/>
    <property type="project" value="TreeGrafter"/>
</dbReference>
<protein>
    <recommendedName>
        <fullName evidence="2">Phospholipid scramblase</fullName>
    </recommendedName>
</protein>
<keyword evidence="2" id="KW-0564">Palmitate</keyword>
<dbReference type="InterPro" id="IPR025659">
    <property type="entry name" value="Tubby-like_C"/>
</dbReference>
<accession>A0AAD9RZ58</accession>
<dbReference type="Proteomes" id="UP001258017">
    <property type="component" value="Unassembled WGS sequence"/>
</dbReference>
<dbReference type="GO" id="GO:0017128">
    <property type="term" value="F:phospholipid scramblase activity"/>
    <property type="evidence" value="ECO:0007669"/>
    <property type="project" value="InterPro"/>
</dbReference>
<gene>
    <name evidence="3" type="ORF">KPH14_003968</name>
</gene>
<dbReference type="SUPFAM" id="SSF54518">
    <property type="entry name" value="Tubby C-terminal domain-like"/>
    <property type="match status" value="1"/>
</dbReference>
<evidence type="ECO:0000256" key="1">
    <source>
        <dbReference type="ARBA" id="ARBA00005350"/>
    </source>
</evidence>
<dbReference type="Pfam" id="PF03803">
    <property type="entry name" value="Scramblase"/>
    <property type="match status" value="1"/>
</dbReference>
<dbReference type="PANTHER" id="PTHR23248:SF9">
    <property type="entry name" value="PHOSPHOLIPID SCRAMBLASE"/>
    <property type="match status" value="1"/>
</dbReference>
<keyword evidence="2" id="KW-0449">Lipoprotein</keyword>
<comment type="cofactor">
    <cofactor evidence="2">
        <name>Ca(2+)</name>
        <dbReference type="ChEBI" id="CHEBI:29108"/>
    </cofactor>
</comment>
<keyword evidence="2" id="KW-0106">Calcium</keyword>
<reference evidence="3" key="1">
    <citation type="submission" date="2021-08" db="EMBL/GenBank/DDBJ databases">
        <authorList>
            <person name="Misof B."/>
            <person name="Oliver O."/>
            <person name="Podsiadlowski L."/>
            <person name="Donath A."/>
            <person name="Peters R."/>
            <person name="Mayer C."/>
            <person name="Rust J."/>
            <person name="Gunkel S."/>
            <person name="Lesny P."/>
            <person name="Martin S."/>
            <person name="Oeyen J.P."/>
            <person name="Petersen M."/>
            <person name="Panagiotis P."/>
            <person name="Wilbrandt J."/>
            <person name="Tanja T."/>
        </authorList>
    </citation>
    <scope>NUCLEOTIDE SEQUENCE</scope>
    <source>
        <strain evidence="3">GBR_01_08_01A</strain>
        <tissue evidence="3">Thorax + abdomen</tissue>
    </source>
</reference>
<dbReference type="InterPro" id="IPR005552">
    <property type="entry name" value="Scramblase"/>
</dbReference>
<reference evidence="3" key="2">
    <citation type="journal article" date="2023" name="Commun. Biol.">
        <title>Intrasexual cuticular hydrocarbon dimorphism in a wasp sheds light on hydrocarbon biosynthesis genes in Hymenoptera.</title>
        <authorList>
            <person name="Moris V.C."/>
            <person name="Podsiadlowski L."/>
            <person name="Martin S."/>
            <person name="Oeyen J.P."/>
            <person name="Donath A."/>
            <person name="Petersen M."/>
            <person name="Wilbrandt J."/>
            <person name="Misof B."/>
            <person name="Liedtke D."/>
            <person name="Thamm M."/>
            <person name="Scheiner R."/>
            <person name="Schmitt T."/>
            <person name="Niehuis O."/>
        </authorList>
    </citation>
    <scope>NUCLEOTIDE SEQUENCE</scope>
    <source>
        <strain evidence="3">GBR_01_08_01A</strain>
    </source>
</reference>
<evidence type="ECO:0000256" key="2">
    <source>
        <dbReference type="RuleBase" id="RU363116"/>
    </source>
</evidence>
<comment type="similarity">
    <text evidence="1 2">Belongs to the phospholipid scramblase family.</text>
</comment>
<organism evidence="3 4">
    <name type="scientific">Odynerus spinipes</name>
    <dbReference type="NCBI Taxonomy" id="1348599"/>
    <lineage>
        <taxon>Eukaryota</taxon>
        <taxon>Metazoa</taxon>
        <taxon>Ecdysozoa</taxon>
        <taxon>Arthropoda</taxon>
        <taxon>Hexapoda</taxon>
        <taxon>Insecta</taxon>
        <taxon>Pterygota</taxon>
        <taxon>Neoptera</taxon>
        <taxon>Endopterygota</taxon>
        <taxon>Hymenoptera</taxon>
        <taxon>Apocrita</taxon>
        <taxon>Aculeata</taxon>
        <taxon>Vespoidea</taxon>
        <taxon>Vespidae</taxon>
        <taxon>Eumeninae</taxon>
        <taxon>Odynerus</taxon>
    </lineage>
</organism>
<evidence type="ECO:0000313" key="3">
    <source>
        <dbReference type="EMBL" id="KAK2587871.1"/>
    </source>
</evidence>
<sequence>MSTPYGAPPPYPMPMPMPNQPGAQPIVTAPTPNAFNMPLLPQAPMMPPQAPMNPMMPPQAPMNPMIPPQAPMNPTMPPPSADTTISQGGWSAPNTICPPGLEYLMALDHLFVRQEVELLEAFTGWETTNKYSVMNIRGQPVYYVAEQSGCCSRMCCGSYRSCDFKVIDGVGREILNMSRPLRCDSCLFPCCLQELEVYSGGVLLGSVVQDWSLCRPWFSIRNASGDTVLTIKGPLLRFCVEVNFKVKSADGQHRVGMIAKQWSGLTREFFTDSDNFGISFPVDLDVKIKAVLLGACLLIDFMYFEEKK</sequence>
<evidence type="ECO:0000313" key="4">
    <source>
        <dbReference type="Proteomes" id="UP001258017"/>
    </source>
</evidence>
<dbReference type="PANTHER" id="PTHR23248">
    <property type="entry name" value="PHOSPHOLIPID SCRAMBLASE-RELATED"/>
    <property type="match status" value="1"/>
</dbReference>
<name>A0AAD9RZ58_9HYME</name>
<dbReference type="EMBL" id="JAIFRP010000006">
    <property type="protein sequence ID" value="KAK2587871.1"/>
    <property type="molecule type" value="Genomic_DNA"/>
</dbReference>
<comment type="function">
    <text evidence="2">May mediate accelerated ATP-independent bidirectional transbilayer migration of phospholipids upon binding calcium ions that results in a loss of phospholipid asymmetry in the plasma membrane.</text>
</comment>
<proteinExistence type="inferred from homology"/>